<dbReference type="AlphaFoldDB" id="A0A815RN45"/>
<dbReference type="Proteomes" id="UP000663845">
    <property type="component" value="Unassembled WGS sequence"/>
</dbReference>
<evidence type="ECO:0000313" key="2">
    <source>
        <dbReference type="Proteomes" id="UP000663845"/>
    </source>
</evidence>
<proteinExistence type="predicted"/>
<dbReference type="EMBL" id="CAJNOG010001892">
    <property type="protein sequence ID" value="CAF1478044.1"/>
    <property type="molecule type" value="Genomic_DNA"/>
</dbReference>
<organism evidence="1 2">
    <name type="scientific">Adineta steineri</name>
    <dbReference type="NCBI Taxonomy" id="433720"/>
    <lineage>
        <taxon>Eukaryota</taxon>
        <taxon>Metazoa</taxon>
        <taxon>Spiralia</taxon>
        <taxon>Gnathifera</taxon>
        <taxon>Rotifera</taxon>
        <taxon>Eurotatoria</taxon>
        <taxon>Bdelloidea</taxon>
        <taxon>Adinetida</taxon>
        <taxon>Adinetidae</taxon>
        <taxon>Adineta</taxon>
    </lineage>
</organism>
<evidence type="ECO:0000313" key="1">
    <source>
        <dbReference type="EMBL" id="CAF1478044.1"/>
    </source>
</evidence>
<protein>
    <submittedName>
        <fullName evidence="1">Uncharacterized protein</fullName>
    </submittedName>
</protein>
<comment type="caution">
    <text evidence="1">The sequence shown here is derived from an EMBL/GenBank/DDBJ whole genome shotgun (WGS) entry which is preliminary data.</text>
</comment>
<feature type="non-terminal residue" evidence="1">
    <location>
        <position position="140"/>
    </location>
</feature>
<name>A0A815RN45_9BILA</name>
<accession>A0A815RN45</accession>
<sequence>KSVMYKYRFQCPDSSDYDLAYYELQLDSLESFPWNSVDNVVGNHGTGDHKLSDLIKYWHTRLVLMPVSKDYTIRNIESGQTKCDSREEMSHEDFFLYVEHFVRFLFMLNELNRVPIGSTECIHRVKYNKIPFFYFSLLIQ</sequence>
<reference evidence="1" key="1">
    <citation type="submission" date="2021-02" db="EMBL/GenBank/DDBJ databases">
        <authorList>
            <person name="Nowell W R."/>
        </authorList>
    </citation>
    <scope>NUCLEOTIDE SEQUENCE</scope>
</reference>
<gene>
    <name evidence="1" type="ORF">JYZ213_LOCUS42204</name>
</gene>